<evidence type="ECO:0000256" key="1">
    <source>
        <dbReference type="SAM" id="Coils"/>
    </source>
</evidence>
<reference evidence="3" key="1">
    <citation type="submission" date="2021-03" db="EMBL/GenBank/DDBJ databases">
        <authorList>
            <person name="Bekaert M."/>
        </authorList>
    </citation>
    <scope>NUCLEOTIDE SEQUENCE</scope>
</reference>
<dbReference type="AlphaFoldDB" id="A0A8S3RG84"/>
<gene>
    <name evidence="3" type="ORF">MEDL_20103</name>
</gene>
<protein>
    <recommendedName>
        <fullName evidence="2">DZIP3-like HEPN domain-containing protein</fullName>
    </recommendedName>
</protein>
<feature type="coiled-coil region" evidence="1">
    <location>
        <begin position="293"/>
        <end position="404"/>
    </location>
</feature>
<keyword evidence="4" id="KW-1185">Reference proteome</keyword>
<dbReference type="OrthoDB" id="6122620at2759"/>
<dbReference type="InterPro" id="IPR041249">
    <property type="entry name" value="HEPN_DZIP3"/>
</dbReference>
<name>A0A8S3RG84_MYTED</name>
<comment type="caution">
    <text evidence="3">The sequence shown here is derived from an EMBL/GenBank/DDBJ whole genome shotgun (WGS) entry which is preliminary data.</text>
</comment>
<dbReference type="Pfam" id="PF18738">
    <property type="entry name" value="HEPN_DZIP3"/>
    <property type="match status" value="1"/>
</dbReference>
<organism evidence="3 4">
    <name type="scientific">Mytilus edulis</name>
    <name type="common">Blue mussel</name>
    <dbReference type="NCBI Taxonomy" id="6550"/>
    <lineage>
        <taxon>Eukaryota</taxon>
        <taxon>Metazoa</taxon>
        <taxon>Spiralia</taxon>
        <taxon>Lophotrochozoa</taxon>
        <taxon>Mollusca</taxon>
        <taxon>Bivalvia</taxon>
        <taxon>Autobranchia</taxon>
        <taxon>Pteriomorphia</taxon>
        <taxon>Mytilida</taxon>
        <taxon>Mytiloidea</taxon>
        <taxon>Mytilidae</taxon>
        <taxon>Mytilinae</taxon>
        <taxon>Mytilus</taxon>
    </lineage>
</organism>
<feature type="domain" description="DZIP3-like HEPN" evidence="2">
    <location>
        <begin position="44"/>
        <end position="180"/>
    </location>
</feature>
<evidence type="ECO:0000313" key="3">
    <source>
        <dbReference type="EMBL" id="CAG2205804.1"/>
    </source>
</evidence>
<evidence type="ECO:0000259" key="2">
    <source>
        <dbReference type="Pfam" id="PF18738"/>
    </source>
</evidence>
<accession>A0A8S3RG84</accession>
<sequence>MATAVKSSFTNYARLGCAAQSELPNVLQKLLTIKEPPHLLSMHVNANKSLSRYLRAHEWKQITGVQLNGYRNLDISLCYKLIRNLNLVPPPTQGWDFPADPTPLELTVGDDIERIRRKRNEVLHRGNTLVTDQELTDYFTIFKSISGRLEIYLGTAKNEFVSTFEHLESCCMDIETEKMYLENLEILMKNENTFKEQISLVKNTVQMIEEQEQDLKITLNEHKVSIQSLDNDIKNTASKFKSGTETLEKVTEQHQQNIKTLEQSTCSQILRIKALEDATEKSDYKTENLNAKTDDHEVKIENLEVSVDEHEIKIENLEDTTDEHQNMIGTLEDLTDQHQGKIGTLEEQTNQHRDQIVELEEHTTVHTEQIGTLKEITDTSHENIKTLNKRTDVHQDKIETLEMDNLTQEEKEQYKINQEYHKKKKMESIYTAIDLAQEQYKNELALFQQTTTEKATSNANRIDALADQIDAAIGDMNLIESLSAELNAFVENMTRETQDASNMALQRSQQHQTRMSNLSRELRETMLDQPVLSDDYIALKTTDSPKVFQNQTGLNAVLMGIVFISTGP</sequence>
<proteinExistence type="predicted"/>
<keyword evidence="1" id="KW-0175">Coiled coil</keyword>
<dbReference type="Proteomes" id="UP000683360">
    <property type="component" value="Unassembled WGS sequence"/>
</dbReference>
<feature type="coiled-coil region" evidence="1">
    <location>
        <begin position="201"/>
        <end position="264"/>
    </location>
</feature>
<dbReference type="EMBL" id="CAJPWZ010001029">
    <property type="protein sequence ID" value="CAG2205804.1"/>
    <property type="molecule type" value="Genomic_DNA"/>
</dbReference>
<evidence type="ECO:0000313" key="4">
    <source>
        <dbReference type="Proteomes" id="UP000683360"/>
    </source>
</evidence>
<dbReference type="SUPFAM" id="SSF57997">
    <property type="entry name" value="Tropomyosin"/>
    <property type="match status" value="1"/>
</dbReference>